<evidence type="ECO:0000313" key="4">
    <source>
        <dbReference type="Proteomes" id="UP000051681"/>
    </source>
</evidence>
<protein>
    <submittedName>
        <fullName evidence="3">Invasion protein B, involved in pathogenesis</fullName>
    </submittedName>
</protein>
<gene>
    <name evidence="3" type="ORF">TM5383_00384</name>
</gene>
<dbReference type="Gene3D" id="2.60.40.1880">
    <property type="entry name" value="Invasion associated locus B (IalB) protein"/>
    <property type="match status" value="1"/>
</dbReference>
<dbReference type="AlphaFoldDB" id="A0A0P1GZW9"/>
<dbReference type="STRING" id="340021.TM5383_00384"/>
<keyword evidence="2" id="KW-0732">Signal</keyword>
<feature type="region of interest" description="Disordered" evidence="1">
    <location>
        <begin position="32"/>
        <end position="59"/>
    </location>
</feature>
<dbReference type="InterPro" id="IPR010642">
    <property type="entry name" value="Invasion_prot_B"/>
</dbReference>
<name>A0A0P1GZW9_9RHOB</name>
<reference evidence="3 4" key="1">
    <citation type="submission" date="2015-09" db="EMBL/GenBank/DDBJ databases">
        <authorList>
            <consortium name="Swine Surveillance"/>
        </authorList>
    </citation>
    <scope>NUCLEOTIDE SEQUENCE [LARGE SCALE GENOMIC DNA]</scope>
    <source>
        <strain evidence="3 4">CECT 8383</strain>
    </source>
</reference>
<organism evidence="3 4">
    <name type="scientific">Thalassovita mediterranea</name>
    <dbReference type="NCBI Taxonomy" id="340021"/>
    <lineage>
        <taxon>Bacteria</taxon>
        <taxon>Pseudomonadati</taxon>
        <taxon>Pseudomonadota</taxon>
        <taxon>Alphaproteobacteria</taxon>
        <taxon>Rhodobacterales</taxon>
        <taxon>Roseobacteraceae</taxon>
        <taxon>Thalassovita</taxon>
    </lineage>
</organism>
<feature type="compositionally biased region" description="Polar residues" evidence="1">
    <location>
        <begin position="38"/>
        <end position="56"/>
    </location>
</feature>
<dbReference type="Proteomes" id="UP000051681">
    <property type="component" value="Unassembled WGS sequence"/>
</dbReference>
<dbReference type="InterPro" id="IPR038696">
    <property type="entry name" value="IalB_sf"/>
</dbReference>
<feature type="chain" id="PRO_5006063918" evidence="2">
    <location>
        <begin position="23"/>
        <end position="207"/>
    </location>
</feature>
<feature type="signal peptide" evidence="2">
    <location>
        <begin position="1"/>
        <end position="22"/>
    </location>
</feature>
<evidence type="ECO:0000313" key="3">
    <source>
        <dbReference type="EMBL" id="CUH83200.1"/>
    </source>
</evidence>
<dbReference type="OrthoDB" id="9797912at2"/>
<proteinExistence type="predicted"/>
<dbReference type="Pfam" id="PF06776">
    <property type="entry name" value="IalB"/>
    <property type="match status" value="1"/>
</dbReference>
<evidence type="ECO:0000256" key="1">
    <source>
        <dbReference type="SAM" id="MobiDB-lite"/>
    </source>
</evidence>
<dbReference type="RefSeq" id="WP_058317357.1">
    <property type="nucleotide sequence ID" value="NZ_CYSF01000002.1"/>
</dbReference>
<evidence type="ECO:0000256" key="2">
    <source>
        <dbReference type="SAM" id="SignalP"/>
    </source>
</evidence>
<accession>A0A0P1GZW9</accession>
<sequence length="207" mass="21744">MTKLSKSLTLIAALTCGAAAIAQEATNVAPADAGAGETQPTTSAAAGTDLSLGTPTAPQPYIREESGAWKLECYRTGQEQEPCQLLQPLFGAEGNQVANVRIFRLPEGEQAVAGAVIAVPLETMLGAGLTILVDANVPQRYPFSVCDKDGCYARIGLTQQDIDAYKRGANAIVSLVPFVAPDRRVDLKMSLSGFTAGFDKVTATLQR</sequence>
<dbReference type="EMBL" id="CYSF01000002">
    <property type="protein sequence ID" value="CUH83200.1"/>
    <property type="molecule type" value="Genomic_DNA"/>
</dbReference>
<keyword evidence="4" id="KW-1185">Reference proteome</keyword>